<proteinExistence type="predicted"/>
<name>A0ABP9RSD2_9ACTN</name>
<protein>
    <submittedName>
        <fullName evidence="1">Uncharacterized protein</fullName>
    </submittedName>
</protein>
<evidence type="ECO:0000313" key="2">
    <source>
        <dbReference type="Proteomes" id="UP001501570"/>
    </source>
</evidence>
<comment type="caution">
    <text evidence="1">The sequence shown here is derived from an EMBL/GenBank/DDBJ whole genome shotgun (WGS) entry which is preliminary data.</text>
</comment>
<organism evidence="1 2">
    <name type="scientific">Rugosimonospora acidiphila</name>
    <dbReference type="NCBI Taxonomy" id="556531"/>
    <lineage>
        <taxon>Bacteria</taxon>
        <taxon>Bacillati</taxon>
        <taxon>Actinomycetota</taxon>
        <taxon>Actinomycetes</taxon>
        <taxon>Micromonosporales</taxon>
        <taxon>Micromonosporaceae</taxon>
        <taxon>Rugosimonospora</taxon>
    </lineage>
</organism>
<gene>
    <name evidence="1" type="ORF">GCM10023322_25850</name>
</gene>
<dbReference type="RefSeq" id="WP_345629223.1">
    <property type="nucleotide sequence ID" value="NZ_BAABJQ010000006.1"/>
</dbReference>
<dbReference type="EMBL" id="BAABJQ010000006">
    <property type="protein sequence ID" value="GAA5184423.1"/>
    <property type="molecule type" value="Genomic_DNA"/>
</dbReference>
<accession>A0ABP9RSD2</accession>
<reference evidence="2" key="1">
    <citation type="journal article" date="2019" name="Int. J. Syst. Evol. Microbiol.">
        <title>The Global Catalogue of Microorganisms (GCM) 10K type strain sequencing project: providing services to taxonomists for standard genome sequencing and annotation.</title>
        <authorList>
            <consortium name="The Broad Institute Genomics Platform"/>
            <consortium name="The Broad Institute Genome Sequencing Center for Infectious Disease"/>
            <person name="Wu L."/>
            <person name="Ma J."/>
        </authorList>
    </citation>
    <scope>NUCLEOTIDE SEQUENCE [LARGE SCALE GENOMIC DNA]</scope>
    <source>
        <strain evidence="2">JCM 18304</strain>
    </source>
</reference>
<keyword evidence="2" id="KW-1185">Reference proteome</keyword>
<sequence length="117" mass="12533">MSGQAEHELLAALRGFVADIGALEPPPAGAPVAHLEITTGIDRAGLDLTGPVAEALVRALREYHDPRDNGRCEHCGGRRLDTHLICADCRRPNGVFGRLVMERAARHAAHGEPDTDL</sequence>
<dbReference type="Proteomes" id="UP001501570">
    <property type="component" value="Unassembled WGS sequence"/>
</dbReference>
<evidence type="ECO:0000313" key="1">
    <source>
        <dbReference type="EMBL" id="GAA5184423.1"/>
    </source>
</evidence>